<dbReference type="Proteomes" id="UP001163223">
    <property type="component" value="Chromosome"/>
</dbReference>
<evidence type="ECO:0000313" key="1">
    <source>
        <dbReference type="EMBL" id="WAJ27160.1"/>
    </source>
</evidence>
<name>A0ACD4NJW4_9HYPH</name>
<accession>A0ACD4NJW4</accession>
<protein>
    <submittedName>
        <fullName evidence="1">Helix-turn-helix domain-containing protein</fullName>
    </submittedName>
</protein>
<dbReference type="EMBL" id="CP113520">
    <property type="protein sequence ID" value="WAJ27160.1"/>
    <property type="molecule type" value="Genomic_DNA"/>
</dbReference>
<keyword evidence="2" id="KW-1185">Reference proteome</keyword>
<gene>
    <name evidence="1" type="ORF">OXU80_20220</name>
</gene>
<proteinExistence type="predicted"/>
<evidence type="ECO:0000313" key="2">
    <source>
        <dbReference type="Proteomes" id="UP001163223"/>
    </source>
</evidence>
<organism evidence="1 2">
    <name type="scientific">Antarcticirhabdus aurantiaca</name>
    <dbReference type="NCBI Taxonomy" id="2606717"/>
    <lineage>
        <taxon>Bacteria</taxon>
        <taxon>Pseudomonadati</taxon>
        <taxon>Pseudomonadota</taxon>
        <taxon>Alphaproteobacteria</taxon>
        <taxon>Hyphomicrobiales</taxon>
        <taxon>Aurantimonadaceae</taxon>
        <taxon>Antarcticirhabdus</taxon>
    </lineage>
</organism>
<sequence>MSRHVTAKVIAEEFGLSARHWTRMASAGKIPGAWQPSGEGGHWLFDLDAFRRWRTSTQKKVAEWPGYTRGVRSGGRVRIATERNTAFPLEREIDGWLKSALENG</sequence>
<reference evidence="1" key="1">
    <citation type="submission" date="2022-11" db="EMBL/GenBank/DDBJ databases">
        <title>beta-Carotene-producing bacterium, Jeongeuplla avenae sp. nov., alleviates the salt stress of Arabidopsis seedlings.</title>
        <authorList>
            <person name="Jiang L."/>
            <person name="Lee J."/>
        </authorList>
    </citation>
    <scope>NUCLEOTIDE SEQUENCE</scope>
    <source>
        <strain evidence="1">DY_R2A_6</strain>
    </source>
</reference>